<feature type="domain" description="TANC1/2-like AAA+ ATPase lid" evidence="8">
    <location>
        <begin position="230"/>
        <end position="307"/>
    </location>
</feature>
<dbReference type="Proteomes" id="UP001178508">
    <property type="component" value="Chromosome 18"/>
</dbReference>
<feature type="repeat" description="ANK" evidence="5">
    <location>
        <begin position="993"/>
        <end position="1025"/>
    </location>
</feature>
<feature type="repeat" description="ANK" evidence="5">
    <location>
        <begin position="792"/>
        <end position="824"/>
    </location>
</feature>
<evidence type="ECO:0000256" key="6">
    <source>
        <dbReference type="SAM" id="MobiDB-lite"/>
    </source>
</evidence>
<feature type="repeat" description="ANK" evidence="5">
    <location>
        <begin position="926"/>
        <end position="958"/>
    </location>
</feature>
<evidence type="ECO:0000256" key="3">
    <source>
        <dbReference type="ARBA" id="ARBA00022803"/>
    </source>
</evidence>
<dbReference type="PRINTS" id="PR01415">
    <property type="entry name" value="ANKYRIN"/>
</dbReference>
<evidence type="ECO:0000313" key="11">
    <source>
        <dbReference type="Proteomes" id="UP001178508"/>
    </source>
</evidence>
<dbReference type="SUPFAM" id="SSF48403">
    <property type="entry name" value="Ankyrin repeat"/>
    <property type="match status" value="2"/>
</dbReference>
<feature type="domain" description="TANC1/2-like winged helix" evidence="9">
    <location>
        <begin position="309"/>
        <end position="435"/>
    </location>
</feature>
<feature type="repeat" description="ANK" evidence="5">
    <location>
        <begin position="611"/>
        <end position="643"/>
    </location>
</feature>
<evidence type="ECO:0000313" key="10">
    <source>
        <dbReference type="EMBL" id="CAJ1079832.1"/>
    </source>
</evidence>
<dbReference type="InterPro" id="IPR002110">
    <property type="entry name" value="Ankyrin_rpt"/>
</dbReference>
<evidence type="ECO:0000256" key="5">
    <source>
        <dbReference type="PROSITE-ProRule" id="PRU00023"/>
    </source>
</evidence>
<dbReference type="InterPro" id="IPR050889">
    <property type="entry name" value="Dendritic_Spine_Reg/Scaffold"/>
</dbReference>
<dbReference type="PROSITE" id="PS50088">
    <property type="entry name" value="ANK_REPEAT"/>
    <property type="match status" value="11"/>
</dbReference>
<dbReference type="PROSITE" id="PS50297">
    <property type="entry name" value="ANK_REP_REGION"/>
    <property type="match status" value="10"/>
</dbReference>
<proteinExistence type="predicted"/>
<feature type="repeat" description="ANK" evidence="5">
    <location>
        <begin position="1060"/>
        <end position="1092"/>
    </location>
</feature>
<dbReference type="Pfam" id="PF13191">
    <property type="entry name" value="AAA_16"/>
    <property type="match status" value="1"/>
</dbReference>
<feature type="region of interest" description="Disordered" evidence="6">
    <location>
        <begin position="1141"/>
        <end position="1177"/>
    </location>
</feature>
<dbReference type="InterPro" id="IPR041664">
    <property type="entry name" value="AAA_16"/>
</dbReference>
<dbReference type="InterPro" id="IPR058018">
    <property type="entry name" value="AAA_lid_TANC1/2"/>
</dbReference>
<dbReference type="Pfam" id="PF00023">
    <property type="entry name" value="Ank"/>
    <property type="match status" value="2"/>
</dbReference>
<evidence type="ECO:0000259" key="9">
    <source>
        <dbReference type="Pfam" id="PF25521"/>
    </source>
</evidence>
<feature type="repeat" description="ANK" evidence="5">
    <location>
        <begin position="569"/>
        <end position="591"/>
    </location>
</feature>
<feature type="repeat" description="ANK" evidence="5">
    <location>
        <begin position="677"/>
        <end position="709"/>
    </location>
</feature>
<feature type="compositionally biased region" description="Low complexity" evidence="6">
    <location>
        <begin position="1152"/>
        <end position="1166"/>
    </location>
</feature>
<dbReference type="InterPro" id="IPR036770">
    <property type="entry name" value="Ankyrin_rpt-contain_sf"/>
</dbReference>
<feature type="repeat" description="ANK" evidence="5">
    <location>
        <begin position="751"/>
        <end position="783"/>
    </location>
</feature>
<evidence type="ECO:0000259" key="8">
    <source>
        <dbReference type="Pfam" id="PF25520"/>
    </source>
</evidence>
<dbReference type="Gene3D" id="1.25.40.20">
    <property type="entry name" value="Ankyrin repeat-containing domain"/>
    <property type="match status" value="6"/>
</dbReference>
<evidence type="ECO:0000256" key="2">
    <source>
        <dbReference type="ARBA" id="ARBA00022737"/>
    </source>
</evidence>
<keyword evidence="2" id="KW-0677">Repeat</keyword>
<sequence>MSSSGFSSRCSLLQGRRFFCREWALDKLRGCLDARSMPGQPAGVLVTGGPGAGKTALCTEVVWPTSKAGMEVGLASRCLASHFCNREDQRSTVLWRFVLGLVEQLRASPLLPPGYEDILSSSTVSSALDPLTCQRDPDNTFKRAVLGPLLDLSPPAQTLMMVVDSLDVGFEAGMGGGKSGSIAELLAANQHLLPGWLLLVCSVRRHNKAVCKMFSGFRKLCLDDLRKPPPVRDVQQYILCRLDEEAALRRQLTPDTADMLNLLHIKSGGCLLFLERVLDGVAGALVGLREIRDIPGTLNGLYLWLCQRLFPRGLFVYVRPLLNVLLAAPQPLTPQQLFTAVWTHDNLLSLQDFQNKLRTLSPLLIDGPEGTKLLFHASFAEWLTDVKYCTQKYLCSKTEGHSMLAMAMTLQGPYLDIEDTCQLATHLVCSGHHKENPSLLALWMLWADIPVFSPSSSGTFSTPSTHPPVLVSQEVLQLLMKSGLVPAAFFADADPSVEVHCLSENDMKSQQEFEKELSIKKLLDSGLSVTHIGSLDGQTLLANAAHEGSANVAELLLTHGYSPLESDVHGQTPLTLASRQGHVKVLSVLLEWAKNQEHETAVQMMEHVDNEGWTALRSAAWGGHNEAVKLLLNARADVDGCDSEGRTALRAAAWGGHEEIVLTLLDFGAEVDKVDSKGRTPLIAAAYMGHHEAVEILLDHDADVNLADGDGRTALSVAALCVPTAAGVKGYGEVASLLLERRADPGHRDNDGMTPLLLAAYEGNDDVVELLLEAGADVDETAGLDGNFSAAAAVTPLLAAAAMGHMKTVSRLLFWGAAVDAIDCEGRTALCLAAARGSVEVVRSLLDRGLDENHKDDLGWTPLHAAACEGHRGVCAALTERGSMARVGEMDIEGRTPLILAAQEGHWSTVRLLLDRRSPIDHRAYDGHSALSAALLEGHAEVADLLMRRGADTDVRDAEGRPLLYLLVLEGRLEMAILLIEKGGVPLESRDPEGRTALHVASWQGNVEMVDLLLKHGANSNAQDTEGRPPLHSMAWTGHAEVGRHLLEATGINIDLACHQGATALSIAAQEGHVNIVAMLLERGANPNHMDKYARSPIKVAGKHGHFNIVRLLESYGAKPYVAPLTTSTFSPIKPNKIFSSGISNSNRGEITTTSSSSVSSPGSTTERFHSMQSSQTSSTCHSLATVQTVPADSLSFIQQIQQHSLPRSRSRPSTLPPPGSCMGSLHGSSQRHPKGSPPTVCTVTAMVHNCELPQKSLSGLEYNDKLYKKHSTHINNDRTTYTGGKWQSVMTSLGITPGQDNPAVGAKGLESPPLGYPHRLQSSLQGKVWDSIPKKNILSPNCYSFNPVSPCSALPQDVMVAMTTADPQLNLKQAIKLQFEGPTSAALYKRETPL</sequence>
<feature type="repeat" description="ANK" evidence="5">
    <location>
        <begin position="893"/>
        <end position="925"/>
    </location>
</feature>
<keyword evidence="3" id="KW-0802">TPR repeat</keyword>
<feature type="domain" description="Orc1-like AAA ATPase" evidence="7">
    <location>
        <begin position="17"/>
        <end position="167"/>
    </location>
</feature>
<feature type="repeat" description="ANK" evidence="5">
    <location>
        <begin position="644"/>
        <end position="676"/>
    </location>
</feature>
<feature type="compositionally biased region" description="Low complexity" evidence="6">
    <location>
        <begin position="1205"/>
        <end position="1214"/>
    </location>
</feature>
<dbReference type="PANTHER" id="PTHR24166">
    <property type="entry name" value="ROLLING PEBBLES, ISOFORM B"/>
    <property type="match status" value="1"/>
</dbReference>
<dbReference type="SMART" id="SM00248">
    <property type="entry name" value="ANK"/>
    <property type="match status" value="17"/>
</dbReference>
<feature type="repeat" description="ANK" evidence="5">
    <location>
        <begin position="825"/>
        <end position="857"/>
    </location>
</feature>
<dbReference type="Pfam" id="PF25521">
    <property type="entry name" value="WHD_TANC1"/>
    <property type="match status" value="1"/>
</dbReference>
<name>A0AAV1H6H3_XYRNO</name>
<keyword evidence="1" id="KW-0597">Phosphoprotein</keyword>
<evidence type="ECO:0000256" key="1">
    <source>
        <dbReference type="ARBA" id="ARBA00022553"/>
    </source>
</evidence>
<dbReference type="Pfam" id="PF25520">
    <property type="entry name" value="AAA_lid_TANC1"/>
    <property type="match status" value="1"/>
</dbReference>
<reference evidence="10" key="1">
    <citation type="submission" date="2023-08" db="EMBL/GenBank/DDBJ databases">
        <authorList>
            <person name="Alioto T."/>
            <person name="Alioto T."/>
            <person name="Gomez Garrido J."/>
        </authorList>
    </citation>
    <scope>NUCLEOTIDE SEQUENCE</scope>
</reference>
<feature type="compositionally biased region" description="Polar residues" evidence="6">
    <location>
        <begin position="1141"/>
        <end position="1151"/>
    </location>
</feature>
<dbReference type="InterPro" id="IPR058056">
    <property type="entry name" value="WH_TANC1/2"/>
</dbReference>
<dbReference type="Pfam" id="PF12796">
    <property type="entry name" value="Ank_2"/>
    <property type="match status" value="6"/>
</dbReference>
<feature type="region of interest" description="Disordered" evidence="6">
    <location>
        <begin position="1201"/>
        <end position="1239"/>
    </location>
</feature>
<dbReference type="PANTHER" id="PTHR24166:SF48">
    <property type="entry name" value="PROTEIN VAPYRIN"/>
    <property type="match status" value="1"/>
</dbReference>
<protein>
    <submittedName>
        <fullName evidence="10">Ankyrin repeat domain-containing protein 50</fullName>
    </submittedName>
</protein>
<keyword evidence="11" id="KW-1185">Reference proteome</keyword>
<evidence type="ECO:0000256" key="4">
    <source>
        <dbReference type="ARBA" id="ARBA00023043"/>
    </source>
</evidence>
<accession>A0AAV1H6H3</accession>
<keyword evidence="4 5" id="KW-0040">ANK repeat</keyword>
<evidence type="ECO:0000259" key="7">
    <source>
        <dbReference type="Pfam" id="PF13191"/>
    </source>
</evidence>
<dbReference type="EMBL" id="OY660881">
    <property type="protein sequence ID" value="CAJ1079832.1"/>
    <property type="molecule type" value="Genomic_DNA"/>
</dbReference>
<gene>
    <name evidence="10" type="ORF">XNOV1_A033723</name>
</gene>
<organism evidence="10 11">
    <name type="scientific">Xyrichtys novacula</name>
    <name type="common">Pearly razorfish</name>
    <name type="synonym">Hemipteronotus novacula</name>
    <dbReference type="NCBI Taxonomy" id="13765"/>
    <lineage>
        <taxon>Eukaryota</taxon>
        <taxon>Metazoa</taxon>
        <taxon>Chordata</taxon>
        <taxon>Craniata</taxon>
        <taxon>Vertebrata</taxon>
        <taxon>Euteleostomi</taxon>
        <taxon>Actinopterygii</taxon>
        <taxon>Neopterygii</taxon>
        <taxon>Teleostei</taxon>
        <taxon>Neoteleostei</taxon>
        <taxon>Acanthomorphata</taxon>
        <taxon>Eupercaria</taxon>
        <taxon>Labriformes</taxon>
        <taxon>Labridae</taxon>
        <taxon>Xyrichtys</taxon>
    </lineage>
</organism>